<dbReference type="OrthoDB" id="7721587at2"/>
<evidence type="ECO:0000313" key="1">
    <source>
        <dbReference type="EMBL" id="KEP25347.1"/>
    </source>
</evidence>
<organism evidence="1 2">
    <name type="scientific">Bacillus zhangzhouensis</name>
    <dbReference type="NCBI Taxonomy" id="1178540"/>
    <lineage>
        <taxon>Bacteria</taxon>
        <taxon>Bacillati</taxon>
        <taxon>Bacillota</taxon>
        <taxon>Bacilli</taxon>
        <taxon>Bacillales</taxon>
        <taxon>Bacillaceae</taxon>
        <taxon>Bacillus</taxon>
    </lineage>
</organism>
<dbReference type="AlphaFoldDB" id="A0A081L7X1"/>
<dbReference type="eggNOG" id="COG4195">
    <property type="taxonomic scope" value="Bacteria"/>
</dbReference>
<proteinExistence type="predicted"/>
<reference evidence="1 2" key="1">
    <citation type="submission" date="2012-09" db="EMBL/GenBank/DDBJ databases">
        <title>Genome Sequence of Bacillus sp. DW5-4.</title>
        <authorList>
            <person name="Lai Q."/>
            <person name="Liu Y."/>
            <person name="Shao Z."/>
        </authorList>
    </citation>
    <scope>NUCLEOTIDE SEQUENCE [LARGE SCALE GENOMIC DNA]</scope>
    <source>
        <strain evidence="1 2">DW5-4</strain>
    </source>
</reference>
<dbReference type="Gene3D" id="3.40.630.100">
    <property type="entry name" value="Poly-gamma-glutamate hydrolase, zinc-binding motif"/>
    <property type="match status" value="1"/>
</dbReference>
<keyword evidence="2" id="KW-1185">Reference proteome</keyword>
<evidence type="ECO:0000313" key="2">
    <source>
        <dbReference type="Proteomes" id="UP000028091"/>
    </source>
</evidence>
<protein>
    <recommendedName>
        <fullName evidence="3">Replication protein</fullName>
    </recommendedName>
</protein>
<gene>
    <name evidence="1" type="ORF">BA70_09555</name>
</gene>
<dbReference type="InterPro" id="IPR038128">
    <property type="entry name" value="Gamma_PGA_hydro_sf"/>
</dbReference>
<evidence type="ECO:0008006" key="3">
    <source>
        <dbReference type="Google" id="ProtNLM"/>
    </source>
</evidence>
<name>A0A081L7X1_9BACI</name>
<sequence>MKKFFALLLLLAIGWGVYYTMQAQEHDEPVSSGGEDESGSNDIYRNFKELEENESTSSYQIISNPVPGSRLLVMSPHGGRIEGGVSEIVHFFDNDFSTYLFEGLRENASELHITSTNFDEPIGVAQAKAHDYVLAVHGYRGEEGIDHTLVGGTDYNRAEKIVNSLERNGFSAELAVAHATLSGTSNHNINNLTKTGQSVQLEISRSQREALFESFDFRRRSSTKNEAFYRYVRAIRTVLDEEYT</sequence>
<dbReference type="RefSeq" id="WP_034324218.1">
    <property type="nucleotide sequence ID" value="NZ_JOTP01000025.1"/>
</dbReference>
<accession>A0A081L7X1</accession>
<dbReference type="EMBL" id="JOTP01000025">
    <property type="protein sequence ID" value="KEP25347.1"/>
    <property type="molecule type" value="Genomic_DNA"/>
</dbReference>
<comment type="caution">
    <text evidence="1">The sequence shown here is derived from an EMBL/GenBank/DDBJ whole genome shotgun (WGS) entry which is preliminary data.</text>
</comment>
<dbReference type="InterPro" id="IPR008585">
    <property type="entry name" value="Gamma_PGA_hydro"/>
</dbReference>
<dbReference type="Pfam" id="PF05908">
    <property type="entry name" value="Gamma_PGA_hydro"/>
    <property type="match status" value="1"/>
</dbReference>
<dbReference type="Proteomes" id="UP000028091">
    <property type="component" value="Unassembled WGS sequence"/>
</dbReference>